<sequence length="239" mass="28470">MKWKIGCSGFYYKEWKDFFYPKGLAQKDWFKFYAEHFNTIEINASFYKTPTEKSLQKWHNDSPAYFVFTMKAPRLITHYKQLKDCKTDTADFYHLLNNGLKEKLACVLFQFPPSFHYTEERLERLLQTLDPNFKNVIEFRHASWWNEDIFTQFKAQHIIFASQSYPKCIPEEVTATNPTIYYRFHGKPILYKSTYDVSTIEHFITQIPEDAEEVFVYFNNTWGFGAITNANQLKLLAST</sequence>
<dbReference type="EMBL" id="SAYW01000001">
    <property type="protein sequence ID" value="RWU10007.1"/>
    <property type="molecule type" value="Genomic_DNA"/>
</dbReference>
<keyword evidence="2" id="KW-1185">Reference proteome</keyword>
<dbReference type="PANTHER" id="PTHR30348:SF4">
    <property type="entry name" value="DUF72 DOMAIN-CONTAINING PROTEIN"/>
    <property type="match status" value="1"/>
</dbReference>
<dbReference type="Proteomes" id="UP000284120">
    <property type="component" value="Unassembled WGS sequence"/>
</dbReference>
<dbReference type="PANTHER" id="PTHR30348">
    <property type="entry name" value="UNCHARACTERIZED PROTEIN YECE"/>
    <property type="match status" value="1"/>
</dbReference>
<dbReference type="InterPro" id="IPR036520">
    <property type="entry name" value="UPF0759_sf"/>
</dbReference>
<accession>A0A3S3QH38</accession>
<gene>
    <name evidence="1" type="ORF">DPV69_01295</name>
</gene>
<dbReference type="SUPFAM" id="SSF117396">
    <property type="entry name" value="TM1631-like"/>
    <property type="match status" value="1"/>
</dbReference>
<reference evidence="1 2" key="1">
    <citation type="submission" date="2018-06" db="EMBL/GenBank/DDBJ databases">
        <title>Pedobacter endophyticus sp. nov., an endophytic bacterium isolated from a leaf of Triticum aestivum.</title>
        <authorList>
            <person name="Zhang L."/>
        </authorList>
    </citation>
    <scope>NUCLEOTIDE SEQUENCE [LARGE SCALE GENOMIC DNA]</scope>
    <source>
        <strain evidence="1 2">CM134L-2</strain>
    </source>
</reference>
<dbReference type="InterPro" id="IPR002763">
    <property type="entry name" value="DUF72"/>
</dbReference>
<organism evidence="1 2">
    <name type="scientific">Pedobacter chitinilyticus</name>
    <dbReference type="NCBI Taxonomy" id="2233776"/>
    <lineage>
        <taxon>Bacteria</taxon>
        <taxon>Pseudomonadati</taxon>
        <taxon>Bacteroidota</taxon>
        <taxon>Sphingobacteriia</taxon>
        <taxon>Sphingobacteriales</taxon>
        <taxon>Sphingobacteriaceae</taxon>
        <taxon>Pedobacter</taxon>
    </lineage>
</organism>
<evidence type="ECO:0000313" key="2">
    <source>
        <dbReference type="Proteomes" id="UP000284120"/>
    </source>
</evidence>
<name>A0A3S3QH38_9SPHI</name>
<dbReference type="AlphaFoldDB" id="A0A3S3QH38"/>
<dbReference type="OrthoDB" id="9780310at2"/>
<dbReference type="Gene3D" id="3.20.20.410">
    <property type="entry name" value="Protein of unknown function UPF0759"/>
    <property type="match status" value="1"/>
</dbReference>
<evidence type="ECO:0000313" key="1">
    <source>
        <dbReference type="EMBL" id="RWU10007.1"/>
    </source>
</evidence>
<dbReference type="RefSeq" id="WP_113645502.1">
    <property type="nucleotide sequence ID" value="NZ_QMHN01000001.1"/>
</dbReference>
<protein>
    <submittedName>
        <fullName evidence="1">DUF72 domain-containing protein</fullName>
    </submittedName>
</protein>
<dbReference type="Pfam" id="PF01904">
    <property type="entry name" value="DUF72"/>
    <property type="match status" value="1"/>
</dbReference>
<proteinExistence type="predicted"/>
<comment type="caution">
    <text evidence="1">The sequence shown here is derived from an EMBL/GenBank/DDBJ whole genome shotgun (WGS) entry which is preliminary data.</text>
</comment>